<dbReference type="EMBL" id="JBHLVN010000078">
    <property type="protein sequence ID" value="MFC0298455.1"/>
    <property type="molecule type" value="Genomic_DNA"/>
</dbReference>
<protein>
    <recommendedName>
        <fullName evidence="1">Type II CBASS E2 protein domain-containing protein</fullName>
    </recommendedName>
</protein>
<accession>A0ABV6GVW1</accession>
<dbReference type="Proteomes" id="UP001589785">
    <property type="component" value="Unassembled WGS sequence"/>
</dbReference>
<organism evidence="2 3">
    <name type="scientific">Geobacillus jurassicus</name>
    <dbReference type="NCBI Taxonomy" id="235932"/>
    <lineage>
        <taxon>Bacteria</taxon>
        <taxon>Bacillati</taxon>
        <taxon>Bacillota</taxon>
        <taxon>Bacilli</taxon>
        <taxon>Bacillales</taxon>
        <taxon>Anoxybacillaceae</taxon>
        <taxon>Geobacillus</taxon>
    </lineage>
</organism>
<keyword evidence="3" id="KW-1185">Reference proteome</keyword>
<evidence type="ECO:0000259" key="1">
    <source>
        <dbReference type="Pfam" id="PF26395"/>
    </source>
</evidence>
<evidence type="ECO:0000313" key="2">
    <source>
        <dbReference type="EMBL" id="MFC0298455.1"/>
    </source>
</evidence>
<feature type="domain" description="Type II CBASS E2 protein" evidence="1">
    <location>
        <begin position="24"/>
        <end position="126"/>
    </location>
</feature>
<sequence>MRNFKRKQLTIAQQRCKIQQFFPSFRYFKKGYWIGTLRPTLSSPFYTIKIIYGKYNPKVFVIKPTIHKEAPHRYSDGSLCLYYPGDRSYHESLFIADTIIPWTAEWLYYYEKWLEDGIWWGPEAPHSYKLKKQ</sequence>
<proteinExistence type="predicted"/>
<comment type="caution">
    <text evidence="2">The sequence shown here is derived from an EMBL/GenBank/DDBJ whole genome shotgun (WGS) entry which is preliminary data.</text>
</comment>
<gene>
    <name evidence="2" type="ORF">ACFFHQ_13685</name>
</gene>
<dbReference type="Pfam" id="PF26395">
    <property type="entry name" value="E2-CBASS"/>
    <property type="match status" value="1"/>
</dbReference>
<evidence type="ECO:0000313" key="3">
    <source>
        <dbReference type="Proteomes" id="UP001589785"/>
    </source>
</evidence>
<dbReference type="RefSeq" id="WP_066233840.1">
    <property type="nucleotide sequence ID" value="NZ_JBHLVN010000078.1"/>
</dbReference>
<dbReference type="InterPro" id="IPR058588">
    <property type="entry name" value="E2-CBASS"/>
</dbReference>
<name>A0ABV6GVW1_9BACL</name>
<reference evidence="2 3" key="1">
    <citation type="submission" date="2024-09" db="EMBL/GenBank/DDBJ databases">
        <authorList>
            <person name="Sun Q."/>
            <person name="Mori K."/>
        </authorList>
    </citation>
    <scope>NUCLEOTIDE SEQUENCE [LARGE SCALE GENOMIC DNA]</scope>
    <source>
        <strain evidence="2 3">CCM 7224</strain>
    </source>
</reference>